<reference evidence="1" key="1">
    <citation type="submission" date="2018-06" db="EMBL/GenBank/DDBJ databases">
        <authorList>
            <person name="Zhirakovskaya E."/>
        </authorList>
    </citation>
    <scope>NUCLEOTIDE SEQUENCE</scope>
</reference>
<gene>
    <name evidence="1" type="ORF">MNBD_BACTEROID01-2039</name>
</gene>
<dbReference type="InterPro" id="IPR036249">
    <property type="entry name" value="Thioredoxin-like_sf"/>
</dbReference>
<protein>
    <recommendedName>
        <fullName evidence="2">Thioredoxin</fullName>
    </recommendedName>
</protein>
<evidence type="ECO:0000313" key="1">
    <source>
        <dbReference type="EMBL" id="VAW20412.1"/>
    </source>
</evidence>
<dbReference type="SUPFAM" id="SSF52833">
    <property type="entry name" value="Thioredoxin-like"/>
    <property type="match status" value="1"/>
</dbReference>
<dbReference type="Gene3D" id="3.40.30.10">
    <property type="entry name" value="Glutaredoxin"/>
    <property type="match status" value="1"/>
</dbReference>
<organism evidence="1">
    <name type="scientific">hydrothermal vent metagenome</name>
    <dbReference type="NCBI Taxonomy" id="652676"/>
    <lineage>
        <taxon>unclassified sequences</taxon>
        <taxon>metagenomes</taxon>
        <taxon>ecological metagenomes</taxon>
    </lineage>
</organism>
<name>A0A3B0U1C9_9ZZZZ</name>
<dbReference type="CDD" id="cd02947">
    <property type="entry name" value="TRX_family"/>
    <property type="match status" value="1"/>
</dbReference>
<accession>A0A3B0U1C9</accession>
<sequence>MKLLQTNLQEIETAAELEKLVNENENVMVCCGRMGPMCIPVYGVMEELEEERKHIKFYTMAFDNPEAQIIRNAPECRGFMGLPFVMYYKNGKVAHAVSSIQDMQQVTAVLDEHFEK</sequence>
<dbReference type="AlphaFoldDB" id="A0A3B0U1C9"/>
<proteinExistence type="predicted"/>
<evidence type="ECO:0008006" key="2">
    <source>
        <dbReference type="Google" id="ProtNLM"/>
    </source>
</evidence>
<dbReference type="EMBL" id="UOEP01000120">
    <property type="protein sequence ID" value="VAW20412.1"/>
    <property type="molecule type" value="Genomic_DNA"/>
</dbReference>